<reference evidence="6 7" key="1">
    <citation type="journal article" date="2016" name="Nat. Commun.">
        <title>Thousands of microbial genomes shed light on interconnected biogeochemical processes in an aquifer system.</title>
        <authorList>
            <person name="Anantharaman K."/>
            <person name="Brown C.T."/>
            <person name="Hug L.A."/>
            <person name="Sharon I."/>
            <person name="Castelle C.J."/>
            <person name="Probst A.J."/>
            <person name="Thomas B.C."/>
            <person name="Singh A."/>
            <person name="Wilkins M.J."/>
            <person name="Karaoz U."/>
            <person name="Brodie E.L."/>
            <person name="Williams K.H."/>
            <person name="Hubbard S.S."/>
            <person name="Banfield J.F."/>
        </authorList>
    </citation>
    <scope>NUCLEOTIDE SEQUENCE [LARGE SCALE GENOMIC DNA]</scope>
</reference>
<comment type="subcellular location">
    <subcellularLocation>
        <location evidence="1">Membrane</location>
        <topology evidence="1">Multi-pass membrane protein</topology>
    </subcellularLocation>
</comment>
<evidence type="ECO:0008006" key="8">
    <source>
        <dbReference type="Google" id="ProtNLM"/>
    </source>
</evidence>
<accession>A0A1F5SK29</accession>
<evidence type="ECO:0000313" key="7">
    <source>
        <dbReference type="Proteomes" id="UP000178367"/>
    </source>
</evidence>
<keyword evidence="4 5" id="KW-0472">Membrane</keyword>
<feature type="transmembrane region" description="Helical" evidence="5">
    <location>
        <begin position="30"/>
        <end position="48"/>
    </location>
</feature>
<dbReference type="PANTHER" id="PTHR37306:SF1">
    <property type="entry name" value="COLICIN V PRODUCTION PROTEIN"/>
    <property type="match status" value="1"/>
</dbReference>
<dbReference type="Proteomes" id="UP000178367">
    <property type="component" value="Unassembled WGS sequence"/>
</dbReference>
<feature type="transmembrane region" description="Helical" evidence="5">
    <location>
        <begin position="68"/>
        <end position="88"/>
    </location>
</feature>
<dbReference type="GO" id="GO:0016020">
    <property type="term" value="C:membrane"/>
    <property type="evidence" value="ECO:0007669"/>
    <property type="project" value="UniProtKB-SubCell"/>
</dbReference>
<sequence>MMIPLVDVILLILLSGFIFYGFFFGFIRAVGSFVGVIIAAVLASRLYLPASDLADRFFFGYDNLGRVLAFLILFSLIYKLVGLAFYLIDRIFSIFTIIPFMKTFNRLGGAVLGFISGSLFIGIILYVISRYAILETLAGKWLIGSKVAPFFVKWAKIVLPLLPDFLKKLQSLI</sequence>
<protein>
    <recommendedName>
        <fullName evidence="8">Colicin V production protein</fullName>
    </recommendedName>
</protein>
<dbReference type="EMBL" id="MFGB01000010">
    <property type="protein sequence ID" value="OGF27040.1"/>
    <property type="molecule type" value="Genomic_DNA"/>
</dbReference>
<dbReference type="InterPro" id="IPR003825">
    <property type="entry name" value="Colicin-V_CvpA"/>
</dbReference>
<organism evidence="6 7">
    <name type="scientific">Candidatus Falkowbacteria bacterium RIFOXYA2_FULL_47_19</name>
    <dbReference type="NCBI Taxonomy" id="1797994"/>
    <lineage>
        <taxon>Bacteria</taxon>
        <taxon>Candidatus Falkowiibacteriota</taxon>
    </lineage>
</organism>
<dbReference type="Pfam" id="PF02674">
    <property type="entry name" value="Colicin_V"/>
    <property type="match status" value="1"/>
</dbReference>
<feature type="transmembrane region" description="Helical" evidence="5">
    <location>
        <begin position="6"/>
        <end position="23"/>
    </location>
</feature>
<comment type="caution">
    <text evidence="6">The sequence shown here is derived from an EMBL/GenBank/DDBJ whole genome shotgun (WGS) entry which is preliminary data.</text>
</comment>
<keyword evidence="3 5" id="KW-1133">Transmembrane helix</keyword>
<evidence type="ECO:0000256" key="2">
    <source>
        <dbReference type="ARBA" id="ARBA00022692"/>
    </source>
</evidence>
<feature type="transmembrane region" description="Helical" evidence="5">
    <location>
        <begin position="109"/>
        <end position="129"/>
    </location>
</feature>
<evidence type="ECO:0000256" key="1">
    <source>
        <dbReference type="ARBA" id="ARBA00004141"/>
    </source>
</evidence>
<dbReference type="PANTHER" id="PTHR37306">
    <property type="entry name" value="COLICIN V PRODUCTION PROTEIN"/>
    <property type="match status" value="1"/>
</dbReference>
<proteinExistence type="predicted"/>
<evidence type="ECO:0000256" key="3">
    <source>
        <dbReference type="ARBA" id="ARBA00022989"/>
    </source>
</evidence>
<evidence type="ECO:0000256" key="4">
    <source>
        <dbReference type="ARBA" id="ARBA00023136"/>
    </source>
</evidence>
<keyword evidence="2 5" id="KW-0812">Transmembrane</keyword>
<gene>
    <name evidence="6" type="ORF">A2227_04075</name>
</gene>
<evidence type="ECO:0000256" key="5">
    <source>
        <dbReference type="SAM" id="Phobius"/>
    </source>
</evidence>
<dbReference type="STRING" id="1797994.A2227_04075"/>
<dbReference type="GO" id="GO:0009403">
    <property type="term" value="P:toxin biosynthetic process"/>
    <property type="evidence" value="ECO:0007669"/>
    <property type="project" value="InterPro"/>
</dbReference>
<evidence type="ECO:0000313" key="6">
    <source>
        <dbReference type="EMBL" id="OGF27040.1"/>
    </source>
</evidence>
<dbReference type="AlphaFoldDB" id="A0A1F5SK29"/>
<name>A0A1F5SK29_9BACT</name>